<reference evidence="2 4" key="2">
    <citation type="submission" date="2018-12" db="EMBL/GenBank/DDBJ databases">
        <title>Food and Water Safety Consortium.</title>
        <authorList>
            <person name="Tyson S."/>
            <person name="Peterson C.-L."/>
            <person name="Olson A."/>
            <person name="Tyler S."/>
            <person name="Cabral J."/>
            <person name="Lynch T."/>
            <person name="Knox N."/>
            <person name="Van Domselaar G."/>
            <person name="Graham M."/>
        </authorList>
    </citation>
    <scope>NUCLEOTIDE SEQUENCE [LARGE SCALE GENOMIC DNA]</scope>
    <source>
        <strain evidence="2 4">FWSEC0419</strain>
    </source>
</reference>
<evidence type="ECO:0000313" key="4">
    <source>
        <dbReference type="Proteomes" id="UP000305093"/>
    </source>
</evidence>
<protein>
    <submittedName>
        <fullName evidence="1">Uncharacterized protein</fullName>
    </submittedName>
</protein>
<comment type="caution">
    <text evidence="1">The sequence shown here is derived from an EMBL/GenBank/DDBJ whole genome shotgun (WGS) entry which is preliminary data.</text>
</comment>
<reference evidence="1 3" key="1">
    <citation type="submission" date="2018-05" db="EMBL/GenBank/DDBJ databases">
        <title>Genomic sequencing of EHEC O26 New European Clone.</title>
        <authorList>
            <person name="Karnisova L."/>
            <person name="Nunvar J."/>
            <person name="Marejkova M."/>
            <person name="Mellmann A."/>
            <person name="Drevinek P."/>
            <person name="Blahova K."/>
            <person name="Bielaszewska M."/>
        </authorList>
    </citation>
    <scope>NUCLEOTIDE SEQUENCE [LARGE SCALE GENOMIC DNA]</scope>
    <source>
        <strain evidence="1 3">14-391</strain>
    </source>
</reference>
<proteinExistence type="predicted"/>
<dbReference type="EMBL" id="QFSS01000170">
    <property type="protein sequence ID" value="PZZ64680.1"/>
    <property type="molecule type" value="Genomic_DNA"/>
</dbReference>
<gene>
    <name evidence="2" type="ORF">C9194_23500</name>
    <name evidence="1" type="ORF">DIV22_19185</name>
</gene>
<sequence>MSLTVRQLISKLRKMPPEAVVVWQGYDQSEGEYNDFVGHVADVTDENAPSFDPEVRVVALRG</sequence>
<dbReference type="EMBL" id="RROO01000066">
    <property type="protein sequence ID" value="TJF60739.1"/>
    <property type="molecule type" value="Genomic_DNA"/>
</dbReference>
<evidence type="ECO:0000313" key="1">
    <source>
        <dbReference type="EMBL" id="PZZ64680.1"/>
    </source>
</evidence>
<name>A0A136R494_ECOLX</name>
<accession>A0A136R494</accession>
<dbReference type="Proteomes" id="UP000248865">
    <property type="component" value="Unassembled WGS sequence"/>
</dbReference>
<dbReference type="Proteomes" id="UP000305093">
    <property type="component" value="Unassembled WGS sequence"/>
</dbReference>
<dbReference type="AlphaFoldDB" id="A0A136R494"/>
<evidence type="ECO:0000313" key="2">
    <source>
        <dbReference type="EMBL" id="TJF60739.1"/>
    </source>
</evidence>
<evidence type="ECO:0000313" key="3">
    <source>
        <dbReference type="Proteomes" id="UP000248865"/>
    </source>
</evidence>
<dbReference type="RefSeq" id="WP_000060377.1">
    <property type="nucleotide sequence ID" value="NZ_AP027159.1"/>
</dbReference>
<organism evidence="1 3">
    <name type="scientific">Escherichia coli</name>
    <dbReference type="NCBI Taxonomy" id="562"/>
    <lineage>
        <taxon>Bacteria</taxon>
        <taxon>Pseudomonadati</taxon>
        <taxon>Pseudomonadota</taxon>
        <taxon>Gammaproteobacteria</taxon>
        <taxon>Enterobacterales</taxon>
        <taxon>Enterobacteriaceae</taxon>
        <taxon>Escherichia</taxon>
    </lineage>
</organism>